<dbReference type="PROSITE" id="PS00198">
    <property type="entry name" value="4FE4S_FER_1"/>
    <property type="match status" value="1"/>
</dbReference>
<evidence type="ECO:0000259" key="4">
    <source>
        <dbReference type="PROSITE" id="PS51379"/>
    </source>
</evidence>
<dbReference type="InterPro" id="IPR028261">
    <property type="entry name" value="DPD_II"/>
</dbReference>
<feature type="domain" description="4Fe-4S ferredoxin-type" evidence="4">
    <location>
        <begin position="865"/>
        <end position="895"/>
    </location>
</feature>
<dbReference type="PRINTS" id="PR00419">
    <property type="entry name" value="ADXRDTASE"/>
</dbReference>
<dbReference type="InterPro" id="IPR017896">
    <property type="entry name" value="4Fe4S_Fe-S-bd"/>
</dbReference>
<dbReference type="GO" id="GO:0033797">
    <property type="term" value="F:selenate reductase activity"/>
    <property type="evidence" value="ECO:0007669"/>
    <property type="project" value="UniProtKB-EC"/>
</dbReference>
<dbReference type="RefSeq" id="WP_209459429.1">
    <property type="nucleotide sequence ID" value="NZ_JAGGKC010000012.1"/>
</dbReference>
<evidence type="ECO:0000313" key="5">
    <source>
        <dbReference type="EMBL" id="MBP1919222.1"/>
    </source>
</evidence>
<evidence type="ECO:0000256" key="3">
    <source>
        <dbReference type="ARBA" id="ARBA00023014"/>
    </source>
</evidence>
<keyword evidence="3" id="KW-0411">Iron-sulfur</keyword>
<protein>
    <submittedName>
        <fullName evidence="5">Selenate reductase</fullName>
        <ecNumber evidence="5">1.97.1.9</ecNumber>
    </submittedName>
</protein>
<proteinExistence type="predicted"/>
<dbReference type="Pfam" id="PF14691">
    <property type="entry name" value="Fer4_20"/>
    <property type="match status" value="1"/>
</dbReference>
<dbReference type="Pfam" id="PF07992">
    <property type="entry name" value="Pyr_redox_2"/>
    <property type="match status" value="1"/>
</dbReference>
<keyword evidence="1" id="KW-0479">Metal-binding</keyword>
<keyword evidence="2" id="KW-0408">Iron</keyword>
<dbReference type="InterPro" id="IPR009051">
    <property type="entry name" value="Helical_ferredxn"/>
</dbReference>
<dbReference type="Gene3D" id="3.50.50.60">
    <property type="entry name" value="FAD/NAD(P)-binding domain"/>
    <property type="match status" value="1"/>
</dbReference>
<accession>A0ABS4G3U7</accession>
<evidence type="ECO:0000313" key="6">
    <source>
        <dbReference type="Proteomes" id="UP001519271"/>
    </source>
</evidence>
<organism evidence="5 6">
    <name type="scientific">Youngiibacter multivorans</name>
    <dbReference type="NCBI Taxonomy" id="937251"/>
    <lineage>
        <taxon>Bacteria</taxon>
        <taxon>Bacillati</taxon>
        <taxon>Bacillota</taxon>
        <taxon>Clostridia</taxon>
        <taxon>Eubacteriales</taxon>
        <taxon>Clostridiaceae</taxon>
        <taxon>Youngiibacter</taxon>
    </lineage>
</organism>
<dbReference type="SUPFAM" id="SSF46548">
    <property type="entry name" value="alpha-helical ferredoxin"/>
    <property type="match status" value="2"/>
</dbReference>
<name>A0ABS4G3U7_9CLOT</name>
<dbReference type="Gene3D" id="1.10.1060.10">
    <property type="entry name" value="Alpha-helical ferredoxin"/>
    <property type="match status" value="1"/>
</dbReference>
<dbReference type="InterPro" id="IPR023753">
    <property type="entry name" value="FAD/NAD-binding_dom"/>
</dbReference>
<evidence type="ECO:0000256" key="2">
    <source>
        <dbReference type="ARBA" id="ARBA00023004"/>
    </source>
</evidence>
<evidence type="ECO:0000256" key="1">
    <source>
        <dbReference type="ARBA" id="ARBA00022723"/>
    </source>
</evidence>
<dbReference type="SUPFAM" id="SSF51395">
    <property type="entry name" value="FMN-linked oxidoreductases"/>
    <property type="match status" value="1"/>
</dbReference>
<dbReference type="InterPro" id="IPR017900">
    <property type="entry name" value="4Fe4S_Fe_S_CS"/>
</dbReference>
<gene>
    <name evidence="5" type="ORF">J2Z34_001710</name>
</gene>
<dbReference type="PANTHER" id="PTHR43100">
    <property type="entry name" value="GLUTAMATE SYNTHASE [NADPH] SMALL CHAIN"/>
    <property type="match status" value="1"/>
</dbReference>
<dbReference type="NCBIfam" id="TIGR03315">
    <property type="entry name" value="Se_ygfK"/>
    <property type="match status" value="1"/>
</dbReference>
<dbReference type="Proteomes" id="UP001519271">
    <property type="component" value="Unassembled WGS sequence"/>
</dbReference>
<dbReference type="SUPFAM" id="SSF51971">
    <property type="entry name" value="Nucleotide-binding domain"/>
    <property type="match status" value="1"/>
</dbReference>
<dbReference type="EC" id="1.97.1.9" evidence="5"/>
<dbReference type="InterPro" id="IPR051394">
    <property type="entry name" value="Glutamate_Synthase"/>
</dbReference>
<reference evidence="5 6" key="1">
    <citation type="submission" date="2021-03" db="EMBL/GenBank/DDBJ databases">
        <title>Genomic Encyclopedia of Type Strains, Phase IV (KMG-IV): sequencing the most valuable type-strain genomes for metagenomic binning, comparative biology and taxonomic classification.</title>
        <authorList>
            <person name="Goeker M."/>
        </authorList>
    </citation>
    <scope>NUCLEOTIDE SEQUENCE [LARGE SCALE GENOMIC DNA]</scope>
    <source>
        <strain evidence="5 6">DSM 6139</strain>
    </source>
</reference>
<dbReference type="PROSITE" id="PS51379">
    <property type="entry name" value="4FE4S_FER_2"/>
    <property type="match status" value="1"/>
</dbReference>
<dbReference type="EMBL" id="JAGGKC010000012">
    <property type="protein sequence ID" value="MBP1919222.1"/>
    <property type="molecule type" value="Genomic_DNA"/>
</dbReference>
<dbReference type="PANTHER" id="PTHR43100:SF3">
    <property type="entry name" value="FAD_NAD(P)-BINDING DOMAIN-CONTAINING PROTEIN"/>
    <property type="match status" value="1"/>
</dbReference>
<dbReference type="InterPro" id="IPR036188">
    <property type="entry name" value="FAD/NAD-bd_sf"/>
</dbReference>
<keyword evidence="6" id="KW-1185">Reference proteome</keyword>
<dbReference type="InterPro" id="IPR017701">
    <property type="entry name" value="Se_rdtase_YgfK"/>
</dbReference>
<comment type="caution">
    <text evidence="5">The sequence shown here is derived from an EMBL/GenBank/DDBJ whole genome shotgun (WGS) entry which is preliminary data.</text>
</comment>
<keyword evidence="5" id="KW-0560">Oxidoreductase</keyword>
<sequence length="964" mass="106667">MGDRMRTIPFGDLLEWMMKEYRDEGKVFGLQKNKFYISKDKARMGTAFGINLGSGSGPAAGPHTQLAQNILTAYLAGGRFIELKTVQKLDGEFMREAIAKPCINSEDEGYNVEWSTELKVEEAHREYIKAWILCHVAMKEFGISDVKDFAFNMSVGYDLEGIKTEKIDSFIEGLKDARKVPFFSECLETLKEKEGLFSSFTAGDIDAISPTVCTTLALSTLHGCPALEIERIATYLLEEKGINLFIKCNPTLLGYEYARELLDSLGYGYLSFDDHHFKEDLQFDEAVAMLKRLMEKAKAKGLICGVKLTNTFPVRVERKELPGEEMYMSGRSLLPLSIEVARKLGKAFEGRLPMAFSGGADALNMKELLDTGIQPVTVCTTLLKPGGYARLSQIASTTSRKLEGTYRDIDLQKLEALSDTVLSDERIRKDFREGTLSRKTGSKLPVFDCFKAPCVGGVSTPHKDGGCPLEQNIPEYLKLAGRGDFGKAFSVIIKDNPSPSILGNICSHPCQSHCTRVDYDKTLQIRSMKKLVSDNAQESFIESLAASALKSEKKALVIGAGPAGMSAALFLQRNGMKTVVLEKEEKAYGQVRYLVPDFRIADEAIDRDFRLAERLGVEFRFSCGEKHDLEALSKEYDYVVVATGPVLHAEGKGELEGRQVLQASEILKAAKAGKLDVAGTVLVAGSGFQAIDTARVLKREEKVTSVAILGTYGESADWVPFDEKAHLSEEGIEVIDSLEEAGSFDVLVNGDSFTARYKGKPEQSNVFYVGECRTGSGAMVSASADGKAAAREILGREGIEDDFKEFRLEMKPMDIYIAKGALRKSLNSKEEGSRCLRCHDICEICTEVCPNRANVAIDAEGFSNLHQIVHLDGMCNECGNCTFFCPHSGEPYRDKFTVFWTKEDFMDSRNTGILKNGNTITYRDPEGNVKEFEGRPVGLEPKVMSIISSLLDRYPHYLLDMDGR</sequence>